<keyword evidence="5" id="KW-0121">Carboxypeptidase</keyword>
<organism evidence="5 6">
    <name type="scientific">Rhodopirellula europaea SH398</name>
    <dbReference type="NCBI Taxonomy" id="1263868"/>
    <lineage>
        <taxon>Bacteria</taxon>
        <taxon>Pseudomonadati</taxon>
        <taxon>Planctomycetota</taxon>
        <taxon>Planctomycetia</taxon>
        <taxon>Pirellulales</taxon>
        <taxon>Pirellulaceae</taxon>
        <taxon>Rhodopirellula</taxon>
    </lineage>
</organism>
<feature type="domain" description="Peptidase M14" evidence="4">
    <location>
        <begin position="152"/>
        <end position="410"/>
    </location>
</feature>
<dbReference type="Pfam" id="PF00246">
    <property type="entry name" value="Peptidase_M14"/>
    <property type="match status" value="1"/>
</dbReference>
<dbReference type="InterPro" id="IPR040626">
    <property type="entry name" value="Pepdidase_M14_N"/>
</dbReference>
<keyword evidence="3" id="KW-0732">Signal</keyword>
<comment type="cofactor">
    <cofactor evidence="1">
        <name>Zn(2+)</name>
        <dbReference type="ChEBI" id="CHEBI:29105"/>
    </cofactor>
</comment>
<dbReference type="GO" id="GO:0006508">
    <property type="term" value="P:proteolysis"/>
    <property type="evidence" value="ECO:0007669"/>
    <property type="project" value="InterPro"/>
</dbReference>
<keyword evidence="5" id="KW-0645">Protease</keyword>
<proteinExistence type="inferred from homology"/>
<accession>M5RVI8</accession>
<dbReference type="GO" id="GO:0008270">
    <property type="term" value="F:zinc ion binding"/>
    <property type="evidence" value="ECO:0007669"/>
    <property type="project" value="InterPro"/>
</dbReference>
<dbReference type="EC" id="3.4.17.-" evidence="5"/>
<evidence type="ECO:0000313" key="5">
    <source>
        <dbReference type="EMBL" id="EMI23353.1"/>
    </source>
</evidence>
<evidence type="ECO:0000256" key="2">
    <source>
        <dbReference type="PROSITE-ProRule" id="PRU01379"/>
    </source>
</evidence>
<dbReference type="PROSITE" id="PS52035">
    <property type="entry name" value="PEPTIDASE_M14"/>
    <property type="match status" value="1"/>
</dbReference>
<dbReference type="EMBL" id="ANOF01000200">
    <property type="protein sequence ID" value="EMI23353.1"/>
    <property type="molecule type" value="Genomic_DNA"/>
</dbReference>
<dbReference type="OrthoDB" id="237859at2"/>
<feature type="chain" id="PRO_5004071104" evidence="3">
    <location>
        <begin position="27"/>
        <end position="426"/>
    </location>
</feature>
<name>M5RVI8_9BACT</name>
<sequence length="426" mass="47336">MLIQNLIAPMSLVCLVLALCDSQASAKPWVISTDFEGGSASVLEIDQANSHISIMPDGDPTRGWPLWWFIRVDGLIENQSLKISVFAPTQILPDGVSGAGKPLAGSWAMPAQATWSADGETWNRTQASKQDGTHITYELTSPGNQLWMAWGPPATPTAMNQWMDQTTAKHDSVRSFVLTKTREGREVRGLHVASGDLTDNTRPVIWLHARQHAWESGSSWVACGITQWLVGESEDAAWIRKHTEVFVVPILDVDRAATGDGGKESVPHDHNRDWSADPHYPEVAAVQNKIRQWSNENRLAVFVDLHNPSPNDREAFFYVASDESLSPKQCSHRDRFLRAVHNRYEGQIPLTRETRSTGPGYHPLWHRMSRTWVTQHANENAISVCLETPWNHSRSTTEGYESVGVSIAKGIAGYLQGDSAYKNTAD</sequence>
<evidence type="ECO:0000313" key="6">
    <source>
        <dbReference type="Proteomes" id="UP000011996"/>
    </source>
</evidence>
<dbReference type="GO" id="GO:0004181">
    <property type="term" value="F:metallocarboxypeptidase activity"/>
    <property type="evidence" value="ECO:0007669"/>
    <property type="project" value="InterPro"/>
</dbReference>
<dbReference type="AlphaFoldDB" id="M5RVI8"/>
<dbReference type="Gene3D" id="3.40.630.10">
    <property type="entry name" value="Zn peptidases"/>
    <property type="match status" value="1"/>
</dbReference>
<keyword evidence="5" id="KW-0378">Hydrolase</keyword>
<dbReference type="Gene3D" id="2.60.40.3120">
    <property type="match status" value="1"/>
</dbReference>
<dbReference type="Pfam" id="PF18027">
    <property type="entry name" value="Pepdidase_M14_N"/>
    <property type="match status" value="1"/>
</dbReference>
<dbReference type="RefSeq" id="WP_008672484.1">
    <property type="nucleotide sequence ID" value="NZ_ANOF01000200.1"/>
</dbReference>
<dbReference type="Proteomes" id="UP000011996">
    <property type="component" value="Unassembled WGS sequence"/>
</dbReference>
<dbReference type="PATRIC" id="fig|1263868.3.peg.6551"/>
<evidence type="ECO:0000256" key="3">
    <source>
        <dbReference type="SAM" id="SignalP"/>
    </source>
</evidence>
<comment type="similarity">
    <text evidence="2">Belongs to the peptidase M14 family.</text>
</comment>
<reference evidence="5 6" key="1">
    <citation type="journal article" date="2013" name="Mar. Genomics">
        <title>Expression of sulfatases in Rhodopirellula baltica and the diversity of sulfatases in the genus Rhodopirellula.</title>
        <authorList>
            <person name="Wegner C.E."/>
            <person name="Richter-Heitmann T."/>
            <person name="Klindworth A."/>
            <person name="Klockow C."/>
            <person name="Richter M."/>
            <person name="Achstetter T."/>
            <person name="Glockner F.O."/>
            <person name="Harder J."/>
        </authorList>
    </citation>
    <scope>NUCLEOTIDE SEQUENCE [LARGE SCALE GENOMIC DNA]</scope>
    <source>
        <strain evidence="5 6">SH398</strain>
    </source>
</reference>
<evidence type="ECO:0000259" key="4">
    <source>
        <dbReference type="PROSITE" id="PS52035"/>
    </source>
</evidence>
<dbReference type="PANTHER" id="PTHR12756:SF11">
    <property type="entry name" value="CYTOSOLIC CARBOXYPEPTIDASE 1"/>
    <property type="match status" value="1"/>
</dbReference>
<gene>
    <name evidence="5" type="ORF">RESH_06041</name>
</gene>
<protein>
    <submittedName>
        <fullName evidence="5">Peptidase M14, carboxypeptidase A</fullName>
        <ecNumber evidence="5">3.4.17.-</ecNumber>
    </submittedName>
</protein>
<evidence type="ECO:0000256" key="1">
    <source>
        <dbReference type="ARBA" id="ARBA00001947"/>
    </source>
</evidence>
<dbReference type="SUPFAM" id="SSF53187">
    <property type="entry name" value="Zn-dependent exopeptidases"/>
    <property type="match status" value="1"/>
</dbReference>
<dbReference type="InterPro" id="IPR050821">
    <property type="entry name" value="Cytosolic_carboxypeptidase"/>
</dbReference>
<feature type="active site" description="Proton donor/acceptor" evidence="2">
    <location>
        <position position="387"/>
    </location>
</feature>
<feature type="signal peptide" evidence="3">
    <location>
        <begin position="1"/>
        <end position="26"/>
    </location>
</feature>
<dbReference type="PANTHER" id="PTHR12756">
    <property type="entry name" value="CYTOSOLIC CARBOXYPEPTIDASE"/>
    <property type="match status" value="1"/>
</dbReference>
<dbReference type="InterPro" id="IPR000834">
    <property type="entry name" value="Peptidase_M14"/>
</dbReference>
<comment type="caution">
    <text evidence="5">The sequence shown here is derived from an EMBL/GenBank/DDBJ whole genome shotgun (WGS) entry which is preliminary data.</text>
</comment>
<dbReference type="STRING" id="1263868.RESH_06041"/>